<keyword evidence="15" id="KW-1185">Reference proteome</keyword>
<dbReference type="SUPFAM" id="SSF57850">
    <property type="entry name" value="RING/U-box"/>
    <property type="match status" value="1"/>
</dbReference>
<keyword evidence="9" id="KW-0539">Nucleus</keyword>
<dbReference type="CDD" id="cd16651">
    <property type="entry name" value="SPL-RING_NSE2"/>
    <property type="match status" value="1"/>
</dbReference>
<keyword evidence="6 10" id="KW-0863">Zinc-finger</keyword>
<evidence type="ECO:0000256" key="2">
    <source>
        <dbReference type="ARBA" id="ARBA00004718"/>
    </source>
</evidence>
<evidence type="ECO:0000256" key="7">
    <source>
        <dbReference type="ARBA" id="ARBA00022786"/>
    </source>
</evidence>
<dbReference type="Pfam" id="PF11789">
    <property type="entry name" value="zf-Nse"/>
    <property type="match status" value="1"/>
</dbReference>
<dbReference type="STRING" id="150374.A0A0M8N0H6"/>
<feature type="region of interest" description="Disordered" evidence="12">
    <location>
        <begin position="1"/>
        <end position="29"/>
    </location>
</feature>
<evidence type="ECO:0000256" key="3">
    <source>
        <dbReference type="ARBA" id="ARBA00008212"/>
    </source>
</evidence>
<dbReference type="GO" id="GO:0061665">
    <property type="term" value="F:SUMO ligase activity"/>
    <property type="evidence" value="ECO:0007669"/>
    <property type="project" value="TreeGrafter"/>
</dbReference>
<feature type="region of interest" description="Disordered" evidence="12">
    <location>
        <begin position="225"/>
        <end position="309"/>
    </location>
</feature>
<evidence type="ECO:0000256" key="11">
    <source>
        <dbReference type="SAM" id="Coils"/>
    </source>
</evidence>
<evidence type="ECO:0000313" key="14">
    <source>
        <dbReference type="EMBL" id="KOS17231.1"/>
    </source>
</evidence>
<keyword evidence="8" id="KW-0862">Zinc</keyword>
<dbReference type="EMBL" id="LGSR01000026">
    <property type="protein sequence ID" value="KOS17231.1"/>
    <property type="molecule type" value="Genomic_DNA"/>
</dbReference>
<dbReference type="InterPro" id="IPR013083">
    <property type="entry name" value="Znf_RING/FYVE/PHD"/>
</dbReference>
<dbReference type="Gene3D" id="3.30.40.10">
    <property type="entry name" value="Zinc/RING finger domain, C3HC4 (zinc finger)"/>
    <property type="match status" value="1"/>
</dbReference>
<dbReference type="AlphaFoldDB" id="A0A0M8N0H6"/>
<feature type="compositionally biased region" description="Polar residues" evidence="12">
    <location>
        <begin position="1"/>
        <end position="19"/>
    </location>
</feature>
<keyword evidence="4" id="KW-0808">Transferase</keyword>
<sequence length="408" mass="46086">MSLSVGRRSSTRPAPSPANTVLPEYEPPSCSLHASARKALGDLSSNRGIAGYEAQLKESVRFLGHSVGDLNERLLSRRGRLAQLKATRQRKGTDKLPEEERLEDQLPGFEKDVENLTSESEQALRQIIDRRAELEEEAAVLGDLFTTMPIAAVPARRDSPTTTGEEGSGDADDEEPRGPGLLETFRKMQAEKRVEWRNLTPHERYALNNDYIGFKKLWHDAAVGPDGPPLPDASKWFLPDGEPDMSTSSRGRKRKPADDGDEEDENGDGGREEDEEDDDDDDDIAIQNEKLSMNCPLTLRPMKEPYKNSKCPHVFERSAILEYLSPRGEKQCPQTGCSQAFSRARFDEDFFLDEAMLRRIQREKKQAQEALRDMDDIDDDDDDDDGRSMVVGMERQTGNRRERFKSER</sequence>
<dbReference type="GO" id="GO:0000724">
    <property type="term" value="P:double-strand break repair via homologous recombination"/>
    <property type="evidence" value="ECO:0007669"/>
    <property type="project" value="InterPro"/>
</dbReference>
<dbReference type="UniPathway" id="UPA00886"/>
<comment type="caution">
    <text evidence="14">The sequence shown here is derived from an EMBL/GenBank/DDBJ whole genome shotgun (WGS) entry which is preliminary data.</text>
</comment>
<name>A0A0M8N0H6_ESCWE</name>
<proteinExistence type="inferred from homology"/>
<dbReference type="GO" id="GO:0016925">
    <property type="term" value="P:protein sumoylation"/>
    <property type="evidence" value="ECO:0007669"/>
    <property type="project" value="UniProtKB-UniPathway"/>
</dbReference>
<feature type="region of interest" description="Disordered" evidence="12">
    <location>
        <begin position="151"/>
        <end position="180"/>
    </location>
</feature>
<organism evidence="14 15">
    <name type="scientific">Escovopsis weberi</name>
    <dbReference type="NCBI Taxonomy" id="150374"/>
    <lineage>
        <taxon>Eukaryota</taxon>
        <taxon>Fungi</taxon>
        <taxon>Dikarya</taxon>
        <taxon>Ascomycota</taxon>
        <taxon>Pezizomycotina</taxon>
        <taxon>Sordariomycetes</taxon>
        <taxon>Hypocreomycetidae</taxon>
        <taxon>Hypocreales</taxon>
        <taxon>Hypocreaceae</taxon>
        <taxon>Escovopsis</taxon>
    </lineage>
</organism>
<evidence type="ECO:0000259" key="13">
    <source>
        <dbReference type="PROSITE" id="PS51044"/>
    </source>
</evidence>
<keyword evidence="11" id="KW-0175">Coiled coil</keyword>
<keyword evidence="14" id="KW-0436">Ligase</keyword>
<feature type="compositionally biased region" description="Acidic residues" evidence="12">
    <location>
        <begin position="259"/>
        <end position="284"/>
    </location>
</feature>
<dbReference type="GO" id="GO:0005634">
    <property type="term" value="C:nucleus"/>
    <property type="evidence" value="ECO:0007669"/>
    <property type="project" value="UniProtKB-SubCell"/>
</dbReference>
<evidence type="ECO:0000256" key="10">
    <source>
        <dbReference type="PROSITE-ProRule" id="PRU00452"/>
    </source>
</evidence>
<evidence type="ECO:0000256" key="5">
    <source>
        <dbReference type="ARBA" id="ARBA00022723"/>
    </source>
</evidence>
<comment type="pathway">
    <text evidence="2">Protein modification; protein sumoylation.</text>
</comment>
<dbReference type="GO" id="GO:0008270">
    <property type="term" value="F:zinc ion binding"/>
    <property type="evidence" value="ECO:0007669"/>
    <property type="project" value="UniProtKB-KW"/>
</dbReference>
<gene>
    <name evidence="14" type="ORF">ESCO_006462</name>
</gene>
<comment type="subcellular location">
    <subcellularLocation>
        <location evidence="1">Nucleus</location>
    </subcellularLocation>
</comment>
<evidence type="ECO:0000256" key="1">
    <source>
        <dbReference type="ARBA" id="ARBA00004123"/>
    </source>
</evidence>
<accession>A0A0M8N0H6</accession>
<feature type="domain" description="SP-RING-type" evidence="13">
    <location>
        <begin position="280"/>
        <end position="365"/>
    </location>
</feature>
<feature type="coiled-coil region" evidence="11">
    <location>
        <begin position="99"/>
        <end position="144"/>
    </location>
</feature>
<dbReference type="Proteomes" id="UP000053831">
    <property type="component" value="Unassembled WGS sequence"/>
</dbReference>
<evidence type="ECO:0000313" key="15">
    <source>
        <dbReference type="Proteomes" id="UP000053831"/>
    </source>
</evidence>
<dbReference type="OrthoDB" id="26899at2759"/>
<evidence type="ECO:0000256" key="9">
    <source>
        <dbReference type="ARBA" id="ARBA00023242"/>
    </source>
</evidence>
<evidence type="ECO:0000256" key="4">
    <source>
        <dbReference type="ARBA" id="ARBA00022679"/>
    </source>
</evidence>
<comment type="similarity">
    <text evidence="3">Belongs to the NSE2 family.</text>
</comment>
<feature type="compositionally biased region" description="Basic and acidic residues" evidence="12">
    <location>
        <begin position="397"/>
        <end position="408"/>
    </location>
</feature>
<evidence type="ECO:0000256" key="12">
    <source>
        <dbReference type="SAM" id="MobiDB-lite"/>
    </source>
</evidence>
<dbReference type="PANTHER" id="PTHR21330">
    <property type="entry name" value="E3 SUMO-PROTEIN LIGASE NSE2"/>
    <property type="match status" value="1"/>
</dbReference>
<feature type="compositionally biased region" description="Acidic residues" evidence="12">
    <location>
        <begin position="375"/>
        <end position="385"/>
    </location>
</feature>
<dbReference type="InterPro" id="IPR004181">
    <property type="entry name" value="Znf_MIZ"/>
</dbReference>
<protein>
    <submittedName>
        <fullName evidence="14">E3 SUMO-protein ligase MMS21</fullName>
    </submittedName>
</protein>
<feature type="region of interest" description="Disordered" evidence="12">
    <location>
        <begin position="363"/>
        <end position="408"/>
    </location>
</feature>
<dbReference type="GO" id="GO:0030915">
    <property type="term" value="C:Smc5-Smc6 complex"/>
    <property type="evidence" value="ECO:0007669"/>
    <property type="project" value="InterPro"/>
</dbReference>
<feature type="compositionally biased region" description="Basic and acidic residues" evidence="12">
    <location>
        <begin position="363"/>
        <end position="374"/>
    </location>
</feature>
<keyword evidence="7" id="KW-0833">Ubl conjugation pathway</keyword>
<dbReference type="PROSITE" id="PS51044">
    <property type="entry name" value="ZF_SP_RING"/>
    <property type="match status" value="1"/>
</dbReference>
<dbReference type="GO" id="GO:0016874">
    <property type="term" value="F:ligase activity"/>
    <property type="evidence" value="ECO:0007669"/>
    <property type="project" value="UniProtKB-KW"/>
</dbReference>
<evidence type="ECO:0000256" key="6">
    <source>
        <dbReference type="ARBA" id="ARBA00022771"/>
    </source>
</evidence>
<dbReference type="InterPro" id="IPR026846">
    <property type="entry name" value="Nse2(Mms21)"/>
</dbReference>
<dbReference type="PANTHER" id="PTHR21330:SF1">
    <property type="entry name" value="E3 SUMO-PROTEIN LIGASE NSE2"/>
    <property type="match status" value="1"/>
</dbReference>
<keyword evidence="5" id="KW-0479">Metal-binding</keyword>
<evidence type="ECO:0000256" key="8">
    <source>
        <dbReference type="ARBA" id="ARBA00022833"/>
    </source>
</evidence>
<reference evidence="14 15" key="1">
    <citation type="submission" date="2015-07" db="EMBL/GenBank/DDBJ databases">
        <title>The genome of the fungus Escovopsis weberi, a specialized disease agent of ant agriculture.</title>
        <authorList>
            <person name="de Man T.J."/>
            <person name="Stajich J.E."/>
            <person name="Kubicek C.P."/>
            <person name="Chenthamara K."/>
            <person name="Atanasova L."/>
            <person name="Druzhinina I.S."/>
            <person name="Birnbaum S."/>
            <person name="Barribeau S.M."/>
            <person name="Teiling C."/>
            <person name="Suen G."/>
            <person name="Currie C."/>
            <person name="Gerardo N.M."/>
        </authorList>
    </citation>
    <scope>NUCLEOTIDE SEQUENCE [LARGE SCALE GENOMIC DNA]</scope>
</reference>